<gene>
    <name evidence="4" type="ORF">SAMN02745136_03265</name>
</gene>
<dbReference type="PROSITE" id="PS51257">
    <property type="entry name" value="PROKAR_LIPOPROTEIN"/>
    <property type="match status" value="1"/>
</dbReference>
<evidence type="ECO:0000313" key="5">
    <source>
        <dbReference type="Proteomes" id="UP000184386"/>
    </source>
</evidence>
<protein>
    <submittedName>
        <fullName evidence="4">Putative aldouronate transport system substrate-binding protein</fullName>
    </submittedName>
</protein>
<dbReference type="RefSeq" id="WP_073277833.1">
    <property type="nucleotide sequence ID" value="NZ_FRAC01000016.1"/>
</dbReference>
<sequence length="515" mass="57087">MKKVLGLLLIAVMMMSLLAGCKQSADNGGKDSGKTNGSSNTSGDSKNTDTSSSEPVKLIYVVPGDAPADLERGLKAVNEKLAADGVGVEIELKYYAWDVWDQKLNIMLSTGEEFDMFHVMNDRVSLANYASRGALADLTPYMDQYGSAIKAANPELAMKSGQVGGKQYGIPAYWVESALDHQATIRTDILKKYNLDMPTTFEELTSAFETVMKNWDGAQKPFIPMVGTEQVGGYFFNSDNNYVLYDKMFYVGQDGSVKNYFETDAFKESCKKARIWYEKGLINPDVLTVTQDQKDNQLTNGDWFVHAGTIGDITGMKKSYPDITPDDFAWLDFDTATPEIRPYGTRNIQAVPLSSKHPEAAVKFINWLYSSQENFDLFVYGTEGTDYKKLDDRNYEAITDAASGQVPYSFATWMIGNINFEYTNSTAPKVTNEHLYNIDKTAVEGYASQFTFDGSNVQTQLADVNTQIAAVIAPMACGVVDYDSSIKEALNLLKKAGIDDLVNEFKSQLETSRQQ</sequence>
<accession>A0A1M6V133</accession>
<dbReference type="Proteomes" id="UP000184386">
    <property type="component" value="Unassembled WGS sequence"/>
</dbReference>
<dbReference type="InterPro" id="IPR050490">
    <property type="entry name" value="Bact_solute-bd_prot1"/>
</dbReference>
<dbReference type="PANTHER" id="PTHR43649">
    <property type="entry name" value="ARABINOSE-BINDING PROTEIN-RELATED"/>
    <property type="match status" value="1"/>
</dbReference>
<dbReference type="InterPro" id="IPR022627">
    <property type="entry name" value="DUF3502"/>
</dbReference>
<evidence type="ECO:0000256" key="2">
    <source>
        <dbReference type="SAM" id="SignalP"/>
    </source>
</evidence>
<feature type="domain" description="DUF3502" evidence="3">
    <location>
        <begin position="448"/>
        <end position="510"/>
    </location>
</feature>
<proteinExistence type="predicted"/>
<keyword evidence="2" id="KW-0732">Signal</keyword>
<dbReference type="OrthoDB" id="2495455at2"/>
<evidence type="ECO:0000256" key="1">
    <source>
        <dbReference type="SAM" id="MobiDB-lite"/>
    </source>
</evidence>
<feature type="chain" id="PRO_5039097714" evidence="2">
    <location>
        <begin position="20"/>
        <end position="515"/>
    </location>
</feature>
<dbReference type="PANTHER" id="PTHR43649:SF17">
    <property type="entry name" value="ABC TRANSPORTER SOLUTE BINDING PROTEIN-SUGAR TRANSPORT"/>
    <property type="match status" value="1"/>
</dbReference>
<feature type="compositionally biased region" description="Low complexity" evidence="1">
    <location>
        <begin position="34"/>
        <end position="52"/>
    </location>
</feature>
<dbReference type="Pfam" id="PF12010">
    <property type="entry name" value="DUF3502"/>
    <property type="match status" value="1"/>
</dbReference>
<dbReference type="Pfam" id="PF01547">
    <property type="entry name" value="SBP_bac_1"/>
    <property type="match status" value="1"/>
</dbReference>
<keyword evidence="5" id="KW-1185">Reference proteome</keyword>
<dbReference type="SUPFAM" id="SSF53850">
    <property type="entry name" value="Periplasmic binding protein-like II"/>
    <property type="match status" value="1"/>
</dbReference>
<reference evidence="4 5" key="1">
    <citation type="submission" date="2016-11" db="EMBL/GenBank/DDBJ databases">
        <authorList>
            <person name="Jaros S."/>
            <person name="Januszkiewicz K."/>
            <person name="Wedrychowicz H."/>
        </authorList>
    </citation>
    <scope>NUCLEOTIDE SEQUENCE [LARGE SCALE GENOMIC DNA]</scope>
    <source>
        <strain evidence="4 5">DSM 15929</strain>
    </source>
</reference>
<dbReference type="AlphaFoldDB" id="A0A1M6V133"/>
<name>A0A1M6V133_9FIRM</name>
<dbReference type="STRING" id="1121322.SAMN02745136_03265"/>
<organism evidence="4 5">
    <name type="scientific">Anaerocolumna jejuensis DSM 15929</name>
    <dbReference type="NCBI Taxonomy" id="1121322"/>
    <lineage>
        <taxon>Bacteria</taxon>
        <taxon>Bacillati</taxon>
        <taxon>Bacillota</taxon>
        <taxon>Clostridia</taxon>
        <taxon>Lachnospirales</taxon>
        <taxon>Lachnospiraceae</taxon>
        <taxon>Anaerocolumna</taxon>
    </lineage>
</organism>
<dbReference type="InterPro" id="IPR006059">
    <property type="entry name" value="SBP"/>
</dbReference>
<evidence type="ECO:0000313" key="4">
    <source>
        <dbReference type="EMBL" id="SHK75016.1"/>
    </source>
</evidence>
<feature type="signal peptide" evidence="2">
    <location>
        <begin position="1"/>
        <end position="19"/>
    </location>
</feature>
<evidence type="ECO:0000259" key="3">
    <source>
        <dbReference type="Pfam" id="PF12010"/>
    </source>
</evidence>
<dbReference type="EMBL" id="FRAC01000016">
    <property type="protein sequence ID" value="SHK75016.1"/>
    <property type="molecule type" value="Genomic_DNA"/>
</dbReference>
<dbReference type="Gene3D" id="3.40.190.10">
    <property type="entry name" value="Periplasmic binding protein-like II"/>
    <property type="match status" value="2"/>
</dbReference>
<feature type="region of interest" description="Disordered" evidence="1">
    <location>
        <begin position="25"/>
        <end position="52"/>
    </location>
</feature>